<feature type="chain" id="PRO_5047213270" description="PepSY domain-containing protein" evidence="1">
    <location>
        <begin position="22"/>
        <end position="83"/>
    </location>
</feature>
<evidence type="ECO:0000256" key="1">
    <source>
        <dbReference type="SAM" id="SignalP"/>
    </source>
</evidence>
<accession>A0ABS7NBC3</accession>
<dbReference type="EMBL" id="JAHVJA010000001">
    <property type="protein sequence ID" value="MBY6138507.1"/>
    <property type="molecule type" value="Genomic_DNA"/>
</dbReference>
<gene>
    <name evidence="2" type="ORF">KUV26_03580</name>
</gene>
<keyword evidence="3" id="KW-1185">Reference proteome</keyword>
<evidence type="ECO:0000313" key="2">
    <source>
        <dbReference type="EMBL" id="MBY6138507.1"/>
    </source>
</evidence>
<name>A0ABS7NBC3_9RHOB</name>
<protein>
    <recommendedName>
        <fullName evidence="4">PepSY domain-containing protein</fullName>
    </recommendedName>
</protein>
<dbReference type="Proteomes" id="UP000766629">
    <property type="component" value="Unassembled WGS sequence"/>
</dbReference>
<proteinExistence type="predicted"/>
<comment type="caution">
    <text evidence="2">The sequence shown here is derived from an EMBL/GenBank/DDBJ whole genome shotgun (WGS) entry which is preliminary data.</text>
</comment>
<evidence type="ECO:0000313" key="3">
    <source>
        <dbReference type="Proteomes" id="UP000766629"/>
    </source>
</evidence>
<keyword evidence="1" id="KW-0732">Signal</keyword>
<evidence type="ECO:0008006" key="4">
    <source>
        <dbReference type="Google" id="ProtNLM"/>
    </source>
</evidence>
<reference evidence="2 3" key="1">
    <citation type="submission" date="2021-06" db="EMBL/GenBank/DDBJ databases">
        <title>50 bacteria genomes isolated from Dapeng, Shenzhen, China.</title>
        <authorList>
            <person name="Zheng W."/>
            <person name="Yu S."/>
            <person name="Huang Y."/>
        </authorList>
    </citation>
    <scope>NUCLEOTIDE SEQUENCE [LARGE SCALE GENOMIC DNA]</scope>
    <source>
        <strain evidence="2 3">DP1N14-2</strain>
    </source>
</reference>
<dbReference type="RefSeq" id="WP_222507323.1">
    <property type="nucleotide sequence ID" value="NZ_JAHVJA010000001.1"/>
</dbReference>
<sequence>MLKLLVVTALAISFSAPAVLAGGGKPSDRELAERRCGNNGEGNDAEVLKYSYRKGTWICIKNVDFAGPYFEPDEDHPRDVDPN</sequence>
<feature type="signal peptide" evidence="1">
    <location>
        <begin position="1"/>
        <end position="21"/>
    </location>
</feature>
<organism evidence="2 3">
    <name type="scientific">Leisingera daeponensis</name>
    <dbReference type="NCBI Taxonomy" id="405746"/>
    <lineage>
        <taxon>Bacteria</taxon>
        <taxon>Pseudomonadati</taxon>
        <taxon>Pseudomonadota</taxon>
        <taxon>Alphaproteobacteria</taxon>
        <taxon>Rhodobacterales</taxon>
        <taxon>Roseobacteraceae</taxon>
        <taxon>Leisingera</taxon>
    </lineage>
</organism>